<evidence type="ECO:0000313" key="3">
    <source>
        <dbReference type="Proteomes" id="UP001440984"/>
    </source>
</evidence>
<reference evidence="2 3" key="1">
    <citation type="submission" date="2024-05" db="EMBL/GenBank/DDBJ databases">
        <authorList>
            <person name="Zhao H."/>
            <person name="Xu Y."/>
            <person name="Lin S."/>
            <person name="Spain J.C."/>
            <person name="Zhou N.-Y."/>
        </authorList>
    </citation>
    <scope>NUCLEOTIDE SEQUENCE [LARGE SCALE GENOMIC DNA]</scope>
    <source>
        <strain evidence="2 3">NEAU-NG30</strain>
    </source>
</reference>
<organism evidence="2 3">
    <name type="scientific">Amycolatopsis melonis</name>
    <dbReference type="NCBI Taxonomy" id="3156488"/>
    <lineage>
        <taxon>Bacteria</taxon>
        <taxon>Bacillati</taxon>
        <taxon>Actinomycetota</taxon>
        <taxon>Actinomycetes</taxon>
        <taxon>Pseudonocardiales</taxon>
        <taxon>Pseudonocardiaceae</taxon>
        <taxon>Amycolatopsis</taxon>
    </lineage>
</organism>
<dbReference type="SUPFAM" id="SSF53474">
    <property type="entry name" value="alpha/beta-Hydrolases"/>
    <property type="match status" value="1"/>
</dbReference>
<dbReference type="InterPro" id="IPR050266">
    <property type="entry name" value="AB_hydrolase_sf"/>
</dbReference>
<dbReference type="Pfam" id="PF12697">
    <property type="entry name" value="Abhydrolase_6"/>
    <property type="match status" value="1"/>
</dbReference>
<feature type="domain" description="AB hydrolase-1" evidence="1">
    <location>
        <begin position="25"/>
        <end position="259"/>
    </location>
</feature>
<accession>A0ABV0LSI7</accession>
<sequence>MERKTIEVDGEPISYLTAGGDGPAVLLLHGTYWSRVWLPVLDGLAAAGLRPLAVDFPGMGRSGGELTPETATVPALAAWVPRFAAAAGLSGPVAVAGHDIGGAVAQHLLARGGLEVSRLALVNSVLYDSWPAPHVARLLAAPPDQENFLAARRQAATTDLAGAATEQRVAEYVDPWAEPRARRSWLAMARAAASRYTLDLVPALQRSPVPKLLVWGEDDRFERVTFAEKFAAEMPHTTLVRIPGAAHIPTENAPGRIARVLGEFLTAA</sequence>
<dbReference type="Gene3D" id="3.40.50.1820">
    <property type="entry name" value="alpha/beta hydrolase"/>
    <property type="match status" value="1"/>
</dbReference>
<dbReference type="InterPro" id="IPR000073">
    <property type="entry name" value="AB_hydrolase_1"/>
</dbReference>
<keyword evidence="2" id="KW-0378">Hydrolase</keyword>
<keyword evidence="3" id="KW-1185">Reference proteome</keyword>
<evidence type="ECO:0000313" key="2">
    <source>
        <dbReference type="EMBL" id="MEQ0564352.1"/>
    </source>
</evidence>
<dbReference type="GO" id="GO:0016787">
    <property type="term" value="F:hydrolase activity"/>
    <property type="evidence" value="ECO:0007669"/>
    <property type="project" value="UniProtKB-KW"/>
</dbReference>
<name>A0ABV0LSI7_9PSEU</name>
<dbReference type="InterPro" id="IPR029058">
    <property type="entry name" value="AB_hydrolase_fold"/>
</dbReference>
<protein>
    <submittedName>
        <fullName evidence="2">Alpha/beta hydrolase</fullName>
    </submittedName>
</protein>
<dbReference type="PANTHER" id="PTHR43798:SF33">
    <property type="entry name" value="HYDROLASE, PUTATIVE (AFU_ORTHOLOGUE AFUA_2G14860)-RELATED"/>
    <property type="match status" value="1"/>
</dbReference>
<dbReference type="RefSeq" id="WP_348955416.1">
    <property type="nucleotide sequence ID" value="NZ_JBDZYD010000015.1"/>
</dbReference>
<gene>
    <name evidence="2" type="ORF">ABJI51_35190</name>
</gene>
<evidence type="ECO:0000259" key="1">
    <source>
        <dbReference type="Pfam" id="PF12697"/>
    </source>
</evidence>
<proteinExistence type="predicted"/>
<dbReference type="PANTHER" id="PTHR43798">
    <property type="entry name" value="MONOACYLGLYCEROL LIPASE"/>
    <property type="match status" value="1"/>
</dbReference>
<dbReference type="EMBL" id="JBDZYD010000015">
    <property type="protein sequence ID" value="MEQ0564352.1"/>
    <property type="molecule type" value="Genomic_DNA"/>
</dbReference>
<dbReference type="PRINTS" id="PR00111">
    <property type="entry name" value="ABHYDROLASE"/>
</dbReference>
<dbReference type="Proteomes" id="UP001440984">
    <property type="component" value="Unassembled WGS sequence"/>
</dbReference>
<comment type="caution">
    <text evidence="2">The sequence shown here is derived from an EMBL/GenBank/DDBJ whole genome shotgun (WGS) entry which is preliminary data.</text>
</comment>